<accession>A0AA41Q8M8</accession>
<gene>
    <name evidence="2" type="ORF">LZ495_39350</name>
</gene>
<feature type="region of interest" description="Disordered" evidence="1">
    <location>
        <begin position="1"/>
        <end position="26"/>
    </location>
</feature>
<reference evidence="2" key="1">
    <citation type="submission" date="2022-01" db="EMBL/GenBank/DDBJ databases">
        <title>Genome-Based Taxonomic Classification of the Phylum Actinobacteria.</title>
        <authorList>
            <person name="Gao Y."/>
        </authorList>
    </citation>
    <scope>NUCLEOTIDE SEQUENCE</scope>
    <source>
        <strain evidence="2">KLBMP 8922</strain>
    </source>
</reference>
<dbReference type="AlphaFoldDB" id="A0AA41Q8M8"/>
<keyword evidence="3" id="KW-1185">Reference proteome</keyword>
<dbReference type="RefSeq" id="WP_235058020.1">
    <property type="nucleotide sequence ID" value="NZ_JAKFHA010000046.1"/>
</dbReference>
<evidence type="ECO:0000256" key="1">
    <source>
        <dbReference type="SAM" id="MobiDB-lite"/>
    </source>
</evidence>
<evidence type="ECO:0000313" key="3">
    <source>
        <dbReference type="Proteomes" id="UP001165378"/>
    </source>
</evidence>
<evidence type="ECO:0000313" key="2">
    <source>
        <dbReference type="EMBL" id="MCF2533246.1"/>
    </source>
</evidence>
<comment type="caution">
    <text evidence="2">The sequence shown here is derived from an EMBL/GenBank/DDBJ whole genome shotgun (WGS) entry which is preliminary data.</text>
</comment>
<sequence length="68" mass="7202">MTPAPRRTARIELLPDHPVTGPDGQPTTDVEAEFAITGGYLELRVPGTGTVQIVSAPAVRRITHPDAS</sequence>
<protein>
    <submittedName>
        <fullName evidence="2">Uncharacterized protein</fullName>
    </submittedName>
</protein>
<dbReference type="EMBL" id="JAKFHA010000046">
    <property type="protein sequence ID" value="MCF2533246.1"/>
    <property type="molecule type" value="Genomic_DNA"/>
</dbReference>
<dbReference type="Proteomes" id="UP001165378">
    <property type="component" value="Unassembled WGS sequence"/>
</dbReference>
<organism evidence="2 3">
    <name type="scientific">Yinghuangia soli</name>
    <dbReference type="NCBI Taxonomy" id="2908204"/>
    <lineage>
        <taxon>Bacteria</taxon>
        <taxon>Bacillati</taxon>
        <taxon>Actinomycetota</taxon>
        <taxon>Actinomycetes</taxon>
        <taxon>Kitasatosporales</taxon>
        <taxon>Streptomycetaceae</taxon>
        <taxon>Yinghuangia</taxon>
    </lineage>
</organism>
<name>A0AA41Q8M8_9ACTN</name>
<proteinExistence type="predicted"/>